<dbReference type="SMART" id="SM00297">
    <property type="entry name" value="BROMO"/>
    <property type="match status" value="2"/>
</dbReference>
<protein>
    <recommendedName>
        <fullName evidence="8">Bromodomain-containing protein</fullName>
    </recommendedName>
</protein>
<dbReference type="PANTHER" id="PTHR22880:SF225">
    <property type="entry name" value="BROMODOMAIN-CONTAINING PROTEIN BET-1-RELATED"/>
    <property type="match status" value="1"/>
</dbReference>
<feature type="compositionally biased region" description="Polar residues" evidence="3">
    <location>
        <begin position="123"/>
        <end position="136"/>
    </location>
</feature>
<feature type="compositionally biased region" description="Low complexity" evidence="3">
    <location>
        <begin position="1"/>
        <end position="20"/>
    </location>
</feature>
<dbReference type="Gene3D" id="1.20.920.10">
    <property type="entry name" value="Bromodomain-like"/>
    <property type="match status" value="2"/>
</dbReference>
<reference evidence="6 7" key="1">
    <citation type="submission" date="2023-11" db="EMBL/GenBank/DDBJ databases">
        <title>An acidophilic fungus is an integral part of prey digestion in a carnivorous sundew plant.</title>
        <authorList>
            <person name="Tsai I.J."/>
        </authorList>
    </citation>
    <scope>NUCLEOTIDE SEQUENCE [LARGE SCALE GENOMIC DNA]</scope>
    <source>
        <strain evidence="6">169a</strain>
    </source>
</reference>
<dbReference type="InterPro" id="IPR038336">
    <property type="entry name" value="NET_sf"/>
</dbReference>
<dbReference type="InterPro" id="IPR001487">
    <property type="entry name" value="Bromodomain"/>
</dbReference>
<evidence type="ECO:0000256" key="3">
    <source>
        <dbReference type="SAM" id="MobiDB-lite"/>
    </source>
</evidence>
<feature type="compositionally biased region" description="Basic and acidic residues" evidence="3">
    <location>
        <begin position="280"/>
        <end position="293"/>
    </location>
</feature>
<feature type="compositionally biased region" description="Basic and acidic residues" evidence="3">
    <location>
        <begin position="165"/>
        <end position="174"/>
    </location>
</feature>
<feature type="compositionally biased region" description="Basic residues" evidence="3">
    <location>
        <begin position="709"/>
        <end position="720"/>
    </location>
</feature>
<feature type="compositionally biased region" description="Low complexity" evidence="3">
    <location>
        <begin position="192"/>
        <end position="201"/>
    </location>
</feature>
<feature type="region of interest" description="Disordered" evidence="3">
    <location>
        <begin position="812"/>
        <end position="902"/>
    </location>
</feature>
<dbReference type="GO" id="GO:0000785">
    <property type="term" value="C:chromatin"/>
    <property type="evidence" value="ECO:0007669"/>
    <property type="project" value="TreeGrafter"/>
</dbReference>
<dbReference type="Proteomes" id="UP001303373">
    <property type="component" value="Chromosome 12"/>
</dbReference>
<organism evidence="6 7">
    <name type="scientific">Acrodontium crateriforme</name>
    <dbReference type="NCBI Taxonomy" id="150365"/>
    <lineage>
        <taxon>Eukaryota</taxon>
        <taxon>Fungi</taxon>
        <taxon>Dikarya</taxon>
        <taxon>Ascomycota</taxon>
        <taxon>Pezizomycotina</taxon>
        <taxon>Dothideomycetes</taxon>
        <taxon>Dothideomycetidae</taxon>
        <taxon>Mycosphaerellales</taxon>
        <taxon>Teratosphaeriaceae</taxon>
        <taxon>Acrodontium</taxon>
    </lineage>
</organism>
<dbReference type="Pfam" id="PF17035">
    <property type="entry name" value="BET"/>
    <property type="match status" value="1"/>
</dbReference>
<feature type="compositionally biased region" description="Basic and acidic residues" evidence="3">
    <location>
        <begin position="854"/>
        <end position="866"/>
    </location>
</feature>
<proteinExistence type="predicted"/>
<feature type="compositionally biased region" description="Low complexity" evidence="3">
    <location>
        <begin position="73"/>
        <end position="86"/>
    </location>
</feature>
<dbReference type="Gene3D" id="1.20.1270.220">
    <property type="match status" value="1"/>
</dbReference>
<dbReference type="GO" id="GO:0006338">
    <property type="term" value="P:chromatin remodeling"/>
    <property type="evidence" value="ECO:0007669"/>
    <property type="project" value="TreeGrafter"/>
</dbReference>
<feature type="compositionally biased region" description="Acidic residues" evidence="3">
    <location>
        <begin position="663"/>
        <end position="679"/>
    </location>
</feature>
<evidence type="ECO:0000259" key="4">
    <source>
        <dbReference type="PROSITE" id="PS50014"/>
    </source>
</evidence>
<evidence type="ECO:0000256" key="1">
    <source>
        <dbReference type="ARBA" id="ARBA00023117"/>
    </source>
</evidence>
<keyword evidence="1 2" id="KW-0103">Bromodomain</keyword>
<dbReference type="AlphaFoldDB" id="A0AAQ3M9U9"/>
<keyword evidence="7" id="KW-1185">Reference proteome</keyword>
<feature type="compositionally biased region" description="Acidic residues" evidence="3">
    <location>
        <begin position="891"/>
        <end position="902"/>
    </location>
</feature>
<accession>A0AAQ3M9U9</accession>
<feature type="compositionally biased region" description="Polar residues" evidence="3">
    <location>
        <begin position="25"/>
        <end position="37"/>
    </location>
</feature>
<feature type="compositionally biased region" description="Pro residues" evidence="3">
    <location>
        <begin position="110"/>
        <end position="119"/>
    </location>
</feature>
<evidence type="ECO:0000259" key="5">
    <source>
        <dbReference type="PROSITE" id="PS51525"/>
    </source>
</evidence>
<dbReference type="InterPro" id="IPR027353">
    <property type="entry name" value="NET_dom"/>
</dbReference>
<feature type="compositionally biased region" description="Polar residues" evidence="3">
    <location>
        <begin position="44"/>
        <end position="62"/>
    </location>
</feature>
<feature type="compositionally biased region" description="Polar residues" evidence="3">
    <location>
        <begin position="868"/>
        <end position="890"/>
    </location>
</feature>
<dbReference type="GO" id="GO:0006355">
    <property type="term" value="P:regulation of DNA-templated transcription"/>
    <property type="evidence" value="ECO:0007669"/>
    <property type="project" value="TreeGrafter"/>
</dbReference>
<feature type="domain" description="Bromo" evidence="4">
    <location>
        <begin position="558"/>
        <end position="630"/>
    </location>
</feature>
<dbReference type="SUPFAM" id="SSF47370">
    <property type="entry name" value="Bromodomain"/>
    <property type="match status" value="2"/>
</dbReference>
<dbReference type="InterPro" id="IPR036427">
    <property type="entry name" value="Bromodomain-like_sf"/>
</dbReference>
<dbReference type="Pfam" id="PF00439">
    <property type="entry name" value="Bromodomain"/>
    <property type="match status" value="2"/>
</dbReference>
<feature type="region of interest" description="Disordered" evidence="3">
    <location>
        <begin position="458"/>
        <end position="512"/>
    </location>
</feature>
<dbReference type="PROSITE" id="PS50014">
    <property type="entry name" value="BROMODOMAIN_2"/>
    <property type="match status" value="2"/>
</dbReference>
<dbReference type="GO" id="GO:0005634">
    <property type="term" value="C:nucleus"/>
    <property type="evidence" value="ECO:0007669"/>
    <property type="project" value="TreeGrafter"/>
</dbReference>
<feature type="region of interest" description="Disordered" evidence="3">
    <location>
        <begin position="702"/>
        <end position="748"/>
    </location>
</feature>
<evidence type="ECO:0000313" key="7">
    <source>
        <dbReference type="Proteomes" id="UP001303373"/>
    </source>
</evidence>
<dbReference type="InterPro" id="IPR050935">
    <property type="entry name" value="Bromo_chromatin_reader"/>
</dbReference>
<dbReference type="PANTHER" id="PTHR22880">
    <property type="entry name" value="FALZ-RELATED BROMODOMAIN-CONTAINING PROTEINS"/>
    <property type="match status" value="1"/>
</dbReference>
<evidence type="ECO:0000256" key="2">
    <source>
        <dbReference type="PROSITE-ProRule" id="PRU00035"/>
    </source>
</evidence>
<feature type="compositionally biased region" description="Basic residues" evidence="3">
    <location>
        <begin position="734"/>
        <end position="746"/>
    </location>
</feature>
<evidence type="ECO:0008006" key="8">
    <source>
        <dbReference type="Google" id="ProtNLM"/>
    </source>
</evidence>
<evidence type="ECO:0000313" key="6">
    <source>
        <dbReference type="EMBL" id="WPH04089.1"/>
    </source>
</evidence>
<dbReference type="PROSITE" id="PS51525">
    <property type="entry name" value="NET"/>
    <property type="match status" value="1"/>
</dbReference>
<feature type="domain" description="Bromo" evidence="4">
    <location>
        <begin position="365"/>
        <end position="437"/>
    </location>
</feature>
<feature type="compositionally biased region" description="Basic and acidic residues" evidence="3">
    <location>
        <begin position="648"/>
        <end position="662"/>
    </location>
</feature>
<gene>
    <name evidence="6" type="ORF">R9X50_00697400</name>
</gene>
<sequence>MASDLAAPSSHAQHSASADHMQLDAHSSATVLTNGNHDTLAEDISNSEASNIDAFASNSSLPPAQPLIAKETSLAPQPQSSAPLPAEILPTTNPIVADIMAKDPPTNSHPTPPPDPPLVSPTEINPDTEMTNGDSEPQSKEPTAAPVPAESSLIRQREDDDEEERASKRSKLDSDEASAPNSLIAVAPPAPVSATPNAPATKEPTPAVESPSQNDVQPSAEPVIQHSAQNPVPPPSESSLPVPTEPIPSISPTPVAKPVSEPSAADSIVAQSEVPIARPSEVKPEAEKPESKPLETIAQAPTNREITKTEVAASVPPPARTDVRPSVETGAGALTPAATKGAKYNTAPITPAQKHYLADKWKNIKKTKHASFFLRPVDFIALNIPNYPDIIKSPMDLSTMEQKLKDDKYSSVQDFADDFELIVNNTRTFNGVNHVVTQAGFSMKAYFDKFMEMVPGTDQTLPSASSKKRSPAASRPQQARREPRAVPPPAPAPAANTFALHADGTPQIRRDSNVTNRPARAIKPPPNRELTYAKPKRKEHHLELKFCEYILNEIRGPRYHPNNSIFLQPVDPVALNIPHYFQIIKNPMDLGTMTQKLKNGEYGKASEVKKDFDLTIQNCLTFNPVGNPVRDMAIQLQRDFNSRWAEKEKWERANRPETQRDSSDEESAGEEEDEDDHDDEKERTIQELQKQLETMQNMIVGLTSGKSAKSTKKSSKKSGSKKLGNMSTAPSKTKPAHKAKVLKKPRQVTYEEKQEISEAVGRMNEAQVGKLTQIITENCARYRDMDEMELEIDDLPNDVQALLLKYVRSLFGNPNKARAASPDDVAAFDDDDFEPRSRNAGGGAGRRKKHKPMGKHEQGETIKELQSRLAQFNNGGVGSSESPTNHQADTSGDDESEESEEE</sequence>
<feature type="domain" description="NET" evidence="5">
    <location>
        <begin position="738"/>
        <end position="818"/>
    </location>
</feature>
<name>A0AAQ3M9U9_9PEZI</name>
<dbReference type="PRINTS" id="PR00503">
    <property type="entry name" value="BROMODOMAIN"/>
</dbReference>
<feature type="region of interest" description="Disordered" evidence="3">
    <location>
        <begin position="648"/>
        <end position="682"/>
    </location>
</feature>
<dbReference type="EMBL" id="CP138591">
    <property type="protein sequence ID" value="WPH04089.1"/>
    <property type="molecule type" value="Genomic_DNA"/>
</dbReference>
<feature type="region of interest" description="Disordered" evidence="3">
    <location>
        <begin position="1"/>
        <end position="298"/>
    </location>
</feature>